<comment type="caution">
    <text evidence="5">The sequence shown here is derived from an EMBL/GenBank/DDBJ whole genome shotgun (WGS) entry which is preliminary data.</text>
</comment>
<keyword evidence="6" id="KW-1185">Reference proteome</keyword>
<dbReference type="InterPro" id="IPR008630">
    <property type="entry name" value="Glyco_trans_34"/>
</dbReference>
<organism evidence="5 6">
    <name type="scientific">Elsinoe australis</name>
    <dbReference type="NCBI Taxonomy" id="40998"/>
    <lineage>
        <taxon>Eukaryota</taxon>
        <taxon>Fungi</taxon>
        <taxon>Dikarya</taxon>
        <taxon>Ascomycota</taxon>
        <taxon>Pezizomycotina</taxon>
        <taxon>Dothideomycetes</taxon>
        <taxon>Dothideomycetidae</taxon>
        <taxon>Myriangiales</taxon>
        <taxon>Elsinoaceae</taxon>
        <taxon>Elsinoe</taxon>
    </lineage>
</organism>
<evidence type="ECO:0000256" key="1">
    <source>
        <dbReference type="ARBA" id="ARBA00005664"/>
    </source>
</evidence>
<evidence type="ECO:0000256" key="2">
    <source>
        <dbReference type="ARBA" id="ARBA00022676"/>
    </source>
</evidence>
<dbReference type="Gene3D" id="3.90.550.10">
    <property type="entry name" value="Spore Coat Polysaccharide Biosynthesis Protein SpsA, Chain A"/>
    <property type="match status" value="1"/>
</dbReference>
<proteinExistence type="inferred from homology"/>
<dbReference type="InterPro" id="IPR029044">
    <property type="entry name" value="Nucleotide-diphossugar_trans"/>
</dbReference>
<dbReference type="EMBL" id="NHZQ01000177">
    <property type="protein sequence ID" value="PSK48399.1"/>
    <property type="molecule type" value="Genomic_DNA"/>
</dbReference>
<gene>
    <name evidence="5" type="ORF">B9Z65_5575</name>
</gene>
<evidence type="ECO:0000256" key="3">
    <source>
        <dbReference type="ARBA" id="ARBA00022679"/>
    </source>
</evidence>
<comment type="similarity">
    <text evidence="1">Belongs to the glycosyltransferase 34 family.</text>
</comment>
<dbReference type="PANTHER" id="PTHR31306:SF3">
    <property type="entry name" value="NUCLEOTIDE-DIPHOSPHO-SUGAR TRANSFERASE DOMAIN-CONTAINING PROTEIN"/>
    <property type="match status" value="1"/>
</dbReference>
<dbReference type="GO" id="GO:0016757">
    <property type="term" value="F:glycosyltransferase activity"/>
    <property type="evidence" value="ECO:0007669"/>
    <property type="project" value="UniProtKB-KW"/>
</dbReference>
<dbReference type="GO" id="GO:0006487">
    <property type="term" value="P:protein N-linked glycosylation"/>
    <property type="evidence" value="ECO:0007669"/>
    <property type="project" value="TreeGrafter"/>
</dbReference>
<evidence type="ECO:0000313" key="6">
    <source>
        <dbReference type="Proteomes" id="UP000243723"/>
    </source>
</evidence>
<keyword evidence="3" id="KW-0808">Transferase</keyword>
<dbReference type="Proteomes" id="UP000243723">
    <property type="component" value="Unassembled WGS sequence"/>
</dbReference>
<dbReference type="OrthoDB" id="3763672at2759"/>
<feature type="region of interest" description="Disordered" evidence="4">
    <location>
        <begin position="1"/>
        <end position="44"/>
    </location>
</feature>
<keyword evidence="2" id="KW-0328">Glycosyltransferase</keyword>
<evidence type="ECO:0000313" key="5">
    <source>
        <dbReference type="EMBL" id="PSK48399.1"/>
    </source>
</evidence>
<dbReference type="PANTHER" id="PTHR31306">
    <property type="entry name" value="ALPHA-1,6-MANNOSYLTRANSFERASE MNN11-RELATED"/>
    <property type="match status" value="1"/>
</dbReference>
<accession>A0A2P7ZJL9</accession>
<evidence type="ECO:0008006" key="7">
    <source>
        <dbReference type="Google" id="ProtNLM"/>
    </source>
</evidence>
<evidence type="ECO:0000256" key="4">
    <source>
        <dbReference type="SAM" id="MobiDB-lite"/>
    </source>
</evidence>
<dbReference type="AlphaFoldDB" id="A0A2P7ZJL9"/>
<dbReference type="GO" id="GO:0000139">
    <property type="term" value="C:Golgi membrane"/>
    <property type="evidence" value="ECO:0007669"/>
    <property type="project" value="TreeGrafter"/>
</dbReference>
<feature type="compositionally biased region" description="Polar residues" evidence="4">
    <location>
        <begin position="15"/>
        <end position="35"/>
    </location>
</feature>
<protein>
    <recommendedName>
        <fullName evidence="7">Nucleotide-diphospho-sugar transferase domain-containing protein</fullName>
    </recommendedName>
</protein>
<reference evidence="5 6" key="1">
    <citation type="submission" date="2017-05" db="EMBL/GenBank/DDBJ databases">
        <title>Draft genome sequence of Elsinoe australis.</title>
        <authorList>
            <person name="Cheng Q."/>
        </authorList>
    </citation>
    <scope>NUCLEOTIDE SEQUENCE [LARGE SCALE GENOMIC DNA]</scope>
    <source>
        <strain evidence="5 6">NL1</strain>
    </source>
</reference>
<name>A0A2P7ZJL9_9PEZI</name>
<sequence length="402" mass="45978">MKERYLRPGMPGDAGTTSTTRNNGLSSDYNGGSHQSWHDSKKPSAQAFEEMLMSRLERQTERIWQRTHFSTKLVVCVPLLISSLLCPVVLVHRSYTTPTAAPSPVTIPHSSVPVVLNQLPWSPSMLPRHAVLDKLRATGDLSSSLYPNKLGNKVLLLDVDNRAWDIEEPVDFSQMSYGRLNHYLYAQMHGYDYKFFKVPPSPPDTFRTWPKIGGIYQALQLDYQFIVFTDYDVIFPHLKIPIEWFLDHWNVTQEIILTVGTAPRVPGKIQPMRWDRFRRKLSINSGFMIIQKTPLALNFFKDWMECTSEVKFKGCSKWKTTPLHEQRAYADYIRYEYPNTSREVPCDEVLGSDRQPGLCKGTLVQHLFDKGKAHVKAAVQESIANLILPPVIADLKKDAFPP</sequence>